<evidence type="ECO:0000256" key="4">
    <source>
        <dbReference type="ARBA" id="ARBA00022723"/>
    </source>
</evidence>
<comment type="similarity">
    <text evidence="2">Belongs to the peptidase M13 family.</text>
</comment>
<sequence>MWLWLAVLSLLYFGDARASESHEEDGLPKNASNTPGYALASEMLLKSINFSVDPCMDFFEFSCGNWIVANPIPNHESTYTQLEKLTDKVQEQMRGLFESSEMLPSRSMNALKLMYQKCMDRKELNKIGSRRLLQTIRSYGVWPMIEGDDKFRVEDFDLTSLMIHLTKVRELHVFVANCPYFDNKNVSRRLIYFDQANLGLGESTRDYYLDRVKYGKKIEVYRQLLINVIKLINEYDDRPNNNEKIAQDVDEIIDFETKIAKIMVAGEDRRDNFKSYNLRHLSDMQKLMPMIDWSRYFYSILPHSLHKYIANDPHVLIIEIDYMRRITELLQSTDPRIITNYVFTRFTCLWEEELGERFDDVVQKFHLSMYGRKQKLPRWKVCTSSTMKRMQYATGAIYVSKVYDKASKNVTLDMVDDLIEAFNEMLVENDWMDNSTKNAASEKAKRMLKHVVYPDFILDSKKLDSFYEGLSVDETDSYSQMIEKLWRWEIEFYYKRLTEPVDRNEHDFNPAEVHAYHAFQFNTIQILAAILQPPFFHHTFPRALNYGGIGAVIGHEITHGFDDQGQQFDAVGNLRDWWNADMKMKFLERAQCIIDQYGKIEVPGTGLKVNGRLTQGENIADHGGVKQAFRAYKKYVKKHGKEMRIKGLEEYNNEQMFFIGYALIWCGHSTKDALVKKILTDSHSPNPYRVNLVLANQPEFAEAFKCAVGTPMNPRERCTVW</sequence>
<protein>
    <submittedName>
        <fullName evidence="12">Neprilysin</fullName>
    </submittedName>
</protein>
<dbReference type="GO" id="GO:0046872">
    <property type="term" value="F:metal ion binding"/>
    <property type="evidence" value="ECO:0007669"/>
    <property type="project" value="UniProtKB-KW"/>
</dbReference>
<reference evidence="12" key="1">
    <citation type="submission" date="2020-12" db="UniProtKB">
        <authorList>
            <consortium name="WormBaseParasite"/>
        </authorList>
    </citation>
    <scope>IDENTIFICATION</scope>
    <source>
        <strain evidence="12">MHco3</strain>
    </source>
</reference>
<dbReference type="PROSITE" id="PS51885">
    <property type="entry name" value="NEPRILYSIN"/>
    <property type="match status" value="1"/>
</dbReference>
<dbReference type="OrthoDB" id="5873741at2759"/>
<dbReference type="InterPro" id="IPR000718">
    <property type="entry name" value="Peptidase_M13"/>
</dbReference>
<feature type="chain" id="PRO_5029682303" evidence="8">
    <location>
        <begin position="19"/>
        <end position="721"/>
    </location>
</feature>
<organism evidence="11 12">
    <name type="scientific">Haemonchus contortus</name>
    <name type="common">Barber pole worm</name>
    <dbReference type="NCBI Taxonomy" id="6289"/>
    <lineage>
        <taxon>Eukaryota</taxon>
        <taxon>Metazoa</taxon>
        <taxon>Ecdysozoa</taxon>
        <taxon>Nematoda</taxon>
        <taxon>Chromadorea</taxon>
        <taxon>Rhabditida</taxon>
        <taxon>Rhabditina</taxon>
        <taxon>Rhabditomorpha</taxon>
        <taxon>Strongyloidea</taxon>
        <taxon>Trichostrongylidae</taxon>
        <taxon>Haemonchus</taxon>
    </lineage>
</organism>
<dbReference type="PANTHER" id="PTHR11733">
    <property type="entry name" value="ZINC METALLOPROTEASE FAMILY M13 NEPRILYSIN-RELATED"/>
    <property type="match status" value="1"/>
</dbReference>
<dbReference type="Gene3D" id="3.40.390.10">
    <property type="entry name" value="Collagenase (Catalytic Domain)"/>
    <property type="match status" value="1"/>
</dbReference>
<evidence type="ECO:0000256" key="5">
    <source>
        <dbReference type="ARBA" id="ARBA00022801"/>
    </source>
</evidence>
<accession>A0A7I4Y537</accession>
<dbReference type="GO" id="GO:0016485">
    <property type="term" value="P:protein processing"/>
    <property type="evidence" value="ECO:0007669"/>
    <property type="project" value="TreeGrafter"/>
</dbReference>
<feature type="signal peptide" evidence="8">
    <location>
        <begin position="1"/>
        <end position="18"/>
    </location>
</feature>
<evidence type="ECO:0000256" key="2">
    <source>
        <dbReference type="ARBA" id="ARBA00007357"/>
    </source>
</evidence>
<feature type="domain" description="Peptidase M13 N-terminal" evidence="10">
    <location>
        <begin position="54"/>
        <end position="454"/>
    </location>
</feature>
<evidence type="ECO:0000256" key="1">
    <source>
        <dbReference type="ARBA" id="ARBA00001947"/>
    </source>
</evidence>
<keyword evidence="8" id="KW-0732">Signal</keyword>
<dbReference type="InterPro" id="IPR018497">
    <property type="entry name" value="Peptidase_M13_C"/>
</dbReference>
<dbReference type="PRINTS" id="PR00786">
    <property type="entry name" value="NEPRILYSIN"/>
</dbReference>
<dbReference type="OMA" id="MEERRDY"/>
<dbReference type="InterPro" id="IPR008753">
    <property type="entry name" value="Peptidase_M13_N"/>
</dbReference>
<evidence type="ECO:0000256" key="6">
    <source>
        <dbReference type="ARBA" id="ARBA00022833"/>
    </source>
</evidence>
<name>A0A7I4Y537_HAECO</name>
<keyword evidence="11" id="KW-1185">Reference proteome</keyword>
<dbReference type="InterPro" id="IPR024079">
    <property type="entry name" value="MetalloPept_cat_dom_sf"/>
</dbReference>
<keyword evidence="3" id="KW-0645">Protease</keyword>
<evidence type="ECO:0000256" key="3">
    <source>
        <dbReference type="ARBA" id="ARBA00022670"/>
    </source>
</evidence>
<dbReference type="PANTHER" id="PTHR11733:SF237">
    <property type="entry name" value="NEPRILYSIN-LIKE 4"/>
    <property type="match status" value="1"/>
</dbReference>
<dbReference type="Proteomes" id="UP000025227">
    <property type="component" value="Unplaced"/>
</dbReference>
<dbReference type="SUPFAM" id="SSF55486">
    <property type="entry name" value="Metalloproteases ('zincins'), catalytic domain"/>
    <property type="match status" value="1"/>
</dbReference>
<dbReference type="CDD" id="cd08662">
    <property type="entry name" value="M13"/>
    <property type="match status" value="1"/>
</dbReference>
<evidence type="ECO:0000259" key="10">
    <source>
        <dbReference type="Pfam" id="PF05649"/>
    </source>
</evidence>
<comment type="cofactor">
    <cofactor evidence="1">
        <name>Zn(2+)</name>
        <dbReference type="ChEBI" id="CHEBI:29105"/>
    </cofactor>
</comment>
<keyword evidence="5" id="KW-0378">Hydrolase</keyword>
<feature type="domain" description="Peptidase M13 C-terminal" evidence="9">
    <location>
        <begin position="515"/>
        <end position="720"/>
    </location>
</feature>
<keyword evidence="7" id="KW-0482">Metalloprotease</keyword>
<dbReference type="AlphaFoldDB" id="A0A7I4Y537"/>
<dbReference type="WBParaSite" id="HCON_00046190-00001">
    <property type="protein sequence ID" value="HCON_00046190-00001"/>
    <property type="gene ID" value="HCON_00046190"/>
</dbReference>
<evidence type="ECO:0000313" key="11">
    <source>
        <dbReference type="Proteomes" id="UP000025227"/>
    </source>
</evidence>
<dbReference type="Pfam" id="PF01431">
    <property type="entry name" value="Peptidase_M13"/>
    <property type="match status" value="1"/>
</dbReference>
<keyword evidence="4" id="KW-0479">Metal-binding</keyword>
<dbReference type="InterPro" id="IPR042089">
    <property type="entry name" value="Peptidase_M13_dom_2"/>
</dbReference>
<dbReference type="GO" id="GO:0005886">
    <property type="term" value="C:plasma membrane"/>
    <property type="evidence" value="ECO:0007669"/>
    <property type="project" value="TreeGrafter"/>
</dbReference>
<dbReference type="Gene3D" id="1.10.1380.10">
    <property type="entry name" value="Neutral endopeptidase , domain2"/>
    <property type="match status" value="1"/>
</dbReference>
<keyword evidence="6" id="KW-0862">Zinc</keyword>
<evidence type="ECO:0000313" key="12">
    <source>
        <dbReference type="WBParaSite" id="HCON_00046190-00001"/>
    </source>
</evidence>
<dbReference type="Pfam" id="PF05649">
    <property type="entry name" value="Peptidase_M13_N"/>
    <property type="match status" value="1"/>
</dbReference>
<evidence type="ECO:0000256" key="8">
    <source>
        <dbReference type="SAM" id="SignalP"/>
    </source>
</evidence>
<evidence type="ECO:0000259" key="9">
    <source>
        <dbReference type="Pfam" id="PF01431"/>
    </source>
</evidence>
<evidence type="ECO:0000256" key="7">
    <source>
        <dbReference type="ARBA" id="ARBA00023049"/>
    </source>
</evidence>
<dbReference type="GO" id="GO:0004222">
    <property type="term" value="F:metalloendopeptidase activity"/>
    <property type="evidence" value="ECO:0007669"/>
    <property type="project" value="InterPro"/>
</dbReference>
<proteinExistence type="inferred from homology"/>